<dbReference type="AlphaFoldDB" id="A0A816CLK8"/>
<accession>A0A816CLK8</accession>
<reference evidence="4" key="1">
    <citation type="submission" date="2021-02" db="EMBL/GenBank/DDBJ databases">
        <authorList>
            <person name="Nowell W R."/>
        </authorList>
    </citation>
    <scope>NUCLEOTIDE SEQUENCE</scope>
</reference>
<evidence type="ECO:0000256" key="1">
    <source>
        <dbReference type="ARBA" id="ARBA00022603"/>
    </source>
</evidence>
<evidence type="ECO:0000259" key="3">
    <source>
        <dbReference type="Pfam" id="PF13649"/>
    </source>
</evidence>
<organism evidence="4 6">
    <name type="scientific">Rotaria magnacalcarata</name>
    <dbReference type="NCBI Taxonomy" id="392030"/>
    <lineage>
        <taxon>Eukaryota</taxon>
        <taxon>Metazoa</taxon>
        <taxon>Spiralia</taxon>
        <taxon>Gnathifera</taxon>
        <taxon>Rotifera</taxon>
        <taxon>Eurotatoria</taxon>
        <taxon>Bdelloidea</taxon>
        <taxon>Philodinida</taxon>
        <taxon>Philodinidae</taxon>
        <taxon>Rotaria</taxon>
    </lineage>
</organism>
<dbReference type="InterPro" id="IPR029063">
    <property type="entry name" value="SAM-dependent_MTases_sf"/>
</dbReference>
<dbReference type="Proteomes" id="UP000681967">
    <property type="component" value="Unassembled WGS sequence"/>
</dbReference>
<comment type="caution">
    <text evidence="4">The sequence shown here is derived from an EMBL/GenBank/DDBJ whole genome shotgun (WGS) entry which is preliminary data.</text>
</comment>
<dbReference type="EMBL" id="CAJOBH010146356">
    <property type="protein sequence ID" value="CAF4828299.1"/>
    <property type="molecule type" value="Genomic_DNA"/>
</dbReference>
<dbReference type="PANTHER" id="PTHR43861:SF1">
    <property type="entry name" value="TRANS-ACONITATE 2-METHYLTRANSFERASE"/>
    <property type="match status" value="1"/>
</dbReference>
<dbReference type="CDD" id="cd02440">
    <property type="entry name" value="AdoMet_MTases"/>
    <property type="match status" value="1"/>
</dbReference>
<dbReference type="EMBL" id="CAJNOV010018635">
    <property type="protein sequence ID" value="CAF1622825.1"/>
    <property type="molecule type" value="Genomic_DNA"/>
</dbReference>
<feature type="domain" description="Methyltransferase" evidence="3">
    <location>
        <begin position="62"/>
        <end position="162"/>
    </location>
</feature>
<dbReference type="InterPro" id="IPR041698">
    <property type="entry name" value="Methyltransf_25"/>
</dbReference>
<evidence type="ECO:0000256" key="2">
    <source>
        <dbReference type="ARBA" id="ARBA00022679"/>
    </source>
</evidence>
<proteinExistence type="predicted"/>
<evidence type="ECO:0000313" key="5">
    <source>
        <dbReference type="EMBL" id="CAF4828299.1"/>
    </source>
</evidence>
<keyword evidence="2" id="KW-0808">Transferase</keyword>
<dbReference type="PANTHER" id="PTHR43861">
    <property type="entry name" value="TRANS-ACONITATE 2-METHYLTRANSFERASE-RELATED"/>
    <property type="match status" value="1"/>
</dbReference>
<dbReference type="SUPFAM" id="SSF53335">
    <property type="entry name" value="S-adenosyl-L-methionine-dependent methyltransferases"/>
    <property type="match status" value="1"/>
</dbReference>
<keyword evidence="1" id="KW-0489">Methyltransferase</keyword>
<name>A0A816CLK8_9BILA</name>
<evidence type="ECO:0000313" key="6">
    <source>
        <dbReference type="Proteomes" id="UP000663855"/>
    </source>
</evidence>
<sequence>MSASSDPLSDFVEINRRLWNDKVDYHVVSPMYDVPGFLRGKNTLNSIELDLLGEIQGKRIIHLQCHFGLDTLSLARNGAKQVIGVDLSERTIAKAQELAIAVNLSTSARFICCNIYDIHHHLPLDQPDELFDIVFASYGTVNWLPDINRWAQVVSSCLKPDGIFVMVEFHPVLDMFNYSYTHIEQSYFNQGPIVNDFEGTYADRTAPIRNQSVEWCHPLSDVIQALIQNGLRLDTFKEFDYSPYDSFVNSVKTDEGFYQIKGLEKKIPIVYALKATKSK</sequence>
<gene>
    <name evidence="5" type="ORF">BYL167_LOCUS49293</name>
    <name evidence="4" type="ORF">CJN711_LOCUS38230</name>
</gene>
<evidence type="ECO:0000313" key="4">
    <source>
        <dbReference type="EMBL" id="CAF1622825.1"/>
    </source>
</evidence>
<dbReference type="Proteomes" id="UP000663855">
    <property type="component" value="Unassembled WGS sequence"/>
</dbReference>
<dbReference type="Pfam" id="PF13649">
    <property type="entry name" value="Methyltransf_25"/>
    <property type="match status" value="1"/>
</dbReference>
<dbReference type="GO" id="GO:0008757">
    <property type="term" value="F:S-adenosylmethionine-dependent methyltransferase activity"/>
    <property type="evidence" value="ECO:0007669"/>
    <property type="project" value="InterPro"/>
</dbReference>
<protein>
    <recommendedName>
        <fullName evidence="3">Methyltransferase domain-containing protein</fullName>
    </recommendedName>
</protein>
<dbReference type="Gene3D" id="3.40.50.150">
    <property type="entry name" value="Vaccinia Virus protein VP39"/>
    <property type="match status" value="1"/>
</dbReference>